<feature type="compositionally biased region" description="Basic and acidic residues" evidence="1">
    <location>
        <begin position="11"/>
        <end position="23"/>
    </location>
</feature>
<accession>A0A9Q3B956</accession>
<feature type="region of interest" description="Disordered" evidence="1">
    <location>
        <begin position="42"/>
        <end position="167"/>
    </location>
</feature>
<comment type="caution">
    <text evidence="2">The sequence shown here is derived from an EMBL/GenBank/DDBJ whole genome shotgun (WGS) entry which is preliminary data.</text>
</comment>
<dbReference type="AlphaFoldDB" id="A0A9Q3B956"/>
<gene>
    <name evidence="2" type="ORF">O181_000786</name>
</gene>
<name>A0A9Q3B956_9BASI</name>
<evidence type="ECO:0000313" key="3">
    <source>
        <dbReference type="Proteomes" id="UP000765509"/>
    </source>
</evidence>
<protein>
    <submittedName>
        <fullName evidence="2">Uncharacterized protein</fullName>
    </submittedName>
</protein>
<proteinExistence type="predicted"/>
<feature type="region of interest" description="Disordered" evidence="1">
    <location>
        <begin position="1"/>
        <end position="23"/>
    </location>
</feature>
<evidence type="ECO:0000313" key="2">
    <source>
        <dbReference type="EMBL" id="MBW0461071.1"/>
    </source>
</evidence>
<feature type="compositionally biased region" description="Basic residues" evidence="1">
    <location>
        <begin position="148"/>
        <end position="161"/>
    </location>
</feature>
<keyword evidence="3" id="KW-1185">Reference proteome</keyword>
<dbReference type="EMBL" id="AVOT02000100">
    <property type="protein sequence ID" value="MBW0461071.1"/>
    <property type="molecule type" value="Genomic_DNA"/>
</dbReference>
<sequence>MEATIQYNQMDLEKEEARPVTDLESLPQERHIWRMPELLHSPMSVPTTFDINPEPERSQRGHALLPTHQELSGSGADHKTLSRMESLVLQGKGQKDEELVEEPKFFIHRQEERVGNDPRFGERRTSSVNLLQTSSRTAQRTSEETERSHKKSRQGKRKSKWAQKLPTGVQDSQIGTLSCGKCVQYGQNPYGVHSKGTGKDEEDFSMKIIDEIRIDQSIMDSRFNKIKK</sequence>
<evidence type="ECO:0000256" key="1">
    <source>
        <dbReference type="SAM" id="MobiDB-lite"/>
    </source>
</evidence>
<feature type="compositionally biased region" description="Basic and acidic residues" evidence="1">
    <location>
        <begin position="93"/>
        <end position="125"/>
    </location>
</feature>
<dbReference type="Proteomes" id="UP000765509">
    <property type="component" value="Unassembled WGS sequence"/>
</dbReference>
<reference evidence="2" key="1">
    <citation type="submission" date="2021-03" db="EMBL/GenBank/DDBJ databases">
        <title>Draft genome sequence of rust myrtle Austropuccinia psidii MF-1, a brazilian biotype.</title>
        <authorList>
            <person name="Quecine M.C."/>
            <person name="Pachon D.M.R."/>
            <person name="Bonatelli M.L."/>
            <person name="Correr F.H."/>
            <person name="Franceschini L.M."/>
            <person name="Leite T.F."/>
            <person name="Margarido G.R.A."/>
            <person name="Almeida C.A."/>
            <person name="Ferrarezi J.A."/>
            <person name="Labate C.A."/>
        </authorList>
    </citation>
    <scope>NUCLEOTIDE SEQUENCE</scope>
    <source>
        <strain evidence="2">MF-1</strain>
    </source>
</reference>
<organism evidence="2 3">
    <name type="scientific">Austropuccinia psidii MF-1</name>
    <dbReference type="NCBI Taxonomy" id="1389203"/>
    <lineage>
        <taxon>Eukaryota</taxon>
        <taxon>Fungi</taxon>
        <taxon>Dikarya</taxon>
        <taxon>Basidiomycota</taxon>
        <taxon>Pucciniomycotina</taxon>
        <taxon>Pucciniomycetes</taxon>
        <taxon>Pucciniales</taxon>
        <taxon>Sphaerophragmiaceae</taxon>
        <taxon>Austropuccinia</taxon>
    </lineage>
</organism>
<feature type="compositionally biased region" description="Polar residues" evidence="1">
    <location>
        <begin position="126"/>
        <end position="140"/>
    </location>
</feature>